<organism evidence="3 4">
    <name type="scientific">Strigamia maritima</name>
    <name type="common">European centipede</name>
    <name type="synonym">Geophilus maritimus</name>
    <dbReference type="NCBI Taxonomy" id="126957"/>
    <lineage>
        <taxon>Eukaryota</taxon>
        <taxon>Metazoa</taxon>
        <taxon>Ecdysozoa</taxon>
        <taxon>Arthropoda</taxon>
        <taxon>Myriapoda</taxon>
        <taxon>Chilopoda</taxon>
        <taxon>Pleurostigmophora</taxon>
        <taxon>Geophilomorpha</taxon>
        <taxon>Linotaeniidae</taxon>
        <taxon>Strigamia</taxon>
    </lineage>
</organism>
<evidence type="ECO:0008006" key="5">
    <source>
        <dbReference type="Google" id="ProtNLM"/>
    </source>
</evidence>
<feature type="signal peptide" evidence="2">
    <location>
        <begin position="1"/>
        <end position="19"/>
    </location>
</feature>
<reference evidence="4" key="1">
    <citation type="submission" date="2011-05" db="EMBL/GenBank/DDBJ databases">
        <authorList>
            <person name="Richards S.R."/>
            <person name="Qu J."/>
            <person name="Jiang H."/>
            <person name="Jhangiani S.N."/>
            <person name="Agravi P."/>
            <person name="Goodspeed R."/>
            <person name="Gross S."/>
            <person name="Mandapat C."/>
            <person name="Jackson L."/>
            <person name="Mathew T."/>
            <person name="Pu L."/>
            <person name="Thornton R."/>
            <person name="Saada N."/>
            <person name="Wilczek-Boney K.B."/>
            <person name="Lee S."/>
            <person name="Kovar C."/>
            <person name="Wu Y."/>
            <person name="Scherer S.E."/>
            <person name="Worley K.C."/>
            <person name="Muzny D.M."/>
            <person name="Gibbs R."/>
        </authorList>
    </citation>
    <scope>NUCLEOTIDE SEQUENCE</scope>
    <source>
        <strain evidence="4">Brora</strain>
    </source>
</reference>
<dbReference type="HOGENOM" id="CLU_160234_0_0_1"/>
<comment type="similarity">
    <text evidence="1">Belongs to the scoloptoxin-05 family.</text>
</comment>
<evidence type="ECO:0000313" key="3">
    <source>
        <dbReference type="EnsemblMetazoa" id="SMAR009192-PA"/>
    </source>
</evidence>
<dbReference type="Proteomes" id="UP000014500">
    <property type="component" value="Unassembled WGS sequence"/>
</dbReference>
<dbReference type="InterPro" id="IPR045860">
    <property type="entry name" value="Snake_toxin-like_sf"/>
</dbReference>
<accession>T1J6C3</accession>
<evidence type="ECO:0000256" key="2">
    <source>
        <dbReference type="SAM" id="SignalP"/>
    </source>
</evidence>
<keyword evidence="2" id="KW-0732">Signal</keyword>
<dbReference type="SUPFAM" id="SSF57302">
    <property type="entry name" value="Snake toxin-like"/>
    <property type="match status" value="1"/>
</dbReference>
<reference evidence="3" key="2">
    <citation type="submission" date="2015-02" db="UniProtKB">
        <authorList>
            <consortium name="EnsemblMetazoa"/>
        </authorList>
    </citation>
    <scope>IDENTIFICATION</scope>
</reference>
<sequence>MKLFFVGIFVLVIVNSAFTLKCYKCEKKYCKKNKVTCTATENSCINFAGQNTFKKMCGIKPPTQADTCTDQSMFGEQGILCFCKNKDLCNSAQTRIMNRIVMFSAIIVAVWCKSLLEEVLYKL</sequence>
<dbReference type="EMBL" id="JH431875">
    <property type="status" value="NOT_ANNOTATED_CDS"/>
    <property type="molecule type" value="Genomic_DNA"/>
</dbReference>
<evidence type="ECO:0000313" key="4">
    <source>
        <dbReference type="Proteomes" id="UP000014500"/>
    </source>
</evidence>
<dbReference type="AlphaFoldDB" id="T1J6C3"/>
<dbReference type="EnsemblMetazoa" id="SMAR009192-RA">
    <property type="protein sequence ID" value="SMAR009192-PA"/>
    <property type="gene ID" value="SMAR009192"/>
</dbReference>
<keyword evidence="4" id="KW-1185">Reference proteome</keyword>
<feature type="chain" id="PRO_5004590228" description="UPAR/Ly6 domain-containing protein" evidence="2">
    <location>
        <begin position="20"/>
        <end position="123"/>
    </location>
</feature>
<name>T1J6C3_STRMM</name>
<proteinExistence type="inferred from homology"/>
<protein>
    <recommendedName>
        <fullName evidence="5">UPAR/Ly6 domain-containing protein</fullName>
    </recommendedName>
</protein>
<evidence type="ECO:0000256" key="1">
    <source>
        <dbReference type="ARBA" id="ARBA00025739"/>
    </source>
</evidence>